<dbReference type="SUPFAM" id="SSF52047">
    <property type="entry name" value="RNI-like"/>
    <property type="match status" value="2"/>
</dbReference>
<name>A0A4Q9LPX6_9MICR</name>
<keyword evidence="2" id="KW-1185">Reference proteome</keyword>
<evidence type="ECO:0000313" key="2">
    <source>
        <dbReference type="Proteomes" id="UP000291404"/>
    </source>
</evidence>
<proteinExistence type="predicted"/>
<dbReference type="EMBL" id="PITI01000017">
    <property type="protein sequence ID" value="TBU09585.1"/>
    <property type="molecule type" value="Genomic_DNA"/>
</dbReference>
<dbReference type="AlphaFoldDB" id="A0A4Q9LPX6"/>
<dbReference type="Proteomes" id="UP000291404">
    <property type="component" value="Unassembled WGS sequence"/>
</dbReference>
<dbReference type="VEuPathDB" id="MicrosporidiaDB:CWI36_0017p0080"/>
<gene>
    <name evidence="1" type="ORF">CWI36_0017p0080</name>
</gene>
<dbReference type="InterPro" id="IPR032675">
    <property type="entry name" value="LRR_dom_sf"/>
</dbReference>
<evidence type="ECO:0000313" key="1">
    <source>
        <dbReference type="EMBL" id="TBU09585.1"/>
    </source>
</evidence>
<protein>
    <submittedName>
        <fullName evidence="1">Uncharacterized protein</fullName>
    </submittedName>
</protein>
<dbReference type="VEuPathDB" id="MicrosporidiaDB:CWI39_0682p0010"/>
<comment type="caution">
    <text evidence="1">The sequence shown here is derived from an EMBL/GenBank/DDBJ whole genome shotgun (WGS) entry which is preliminary data.</text>
</comment>
<dbReference type="Gene3D" id="3.80.10.10">
    <property type="entry name" value="Ribonuclease Inhibitor"/>
    <property type="match status" value="2"/>
</dbReference>
<reference evidence="1 2" key="1">
    <citation type="submission" date="2017-12" db="EMBL/GenBank/DDBJ databases">
        <authorList>
            <person name="Pombert J.-F."/>
            <person name="Haag K.L."/>
            <person name="Ebert D."/>
        </authorList>
    </citation>
    <scope>NUCLEOTIDE SEQUENCE [LARGE SCALE GENOMIC DNA]</scope>
    <source>
        <strain evidence="1">BE-OM-2</strain>
    </source>
</reference>
<organism evidence="1 2">
    <name type="scientific">Hamiltosporidium magnivora</name>
    <dbReference type="NCBI Taxonomy" id="148818"/>
    <lineage>
        <taxon>Eukaryota</taxon>
        <taxon>Fungi</taxon>
        <taxon>Fungi incertae sedis</taxon>
        <taxon>Microsporidia</taxon>
        <taxon>Dubosqiidae</taxon>
        <taxon>Hamiltosporidium</taxon>
    </lineage>
</organism>
<sequence length="830" mass="96680">MHFKNFMVLFSGFLNKKIGERYTNVTNQAESCFTLDANNRKRHRYNEFLCTQTQQCSFDFDKKNSNEYFQQEDNNISNKIPRLDSNVKRLDSTNNTSKNVDSNMIYYGDNIQNLEEPDVDASFEILADSENENSLLFKTPVDIIIFEYSNSYVIRSMYFDNCNSSEINEIYLNIKDITKGNIDIHMFKECLNILCYGWNYGVSGLNNENFLDFIQLLSDLSCYSESDALITLYKNLLPFLFSYAANISRSNVFNLPEIEFIKYREYFLPFLTVLYASVDIFFTSNTKELVFIEKNEIRKLYLDGMISSEKIIIRTTPIALKFMYKDYSKDKKIILSKLVFSYEILGIRISSDDRYYTACKNSDIANLFLKRNAGICDVKTFFFSVFYTHDFKKNERIKYIEFERIDLTYDSRILGFGFYYLETLILVKCKFNKYPKVLSNVSFYFPNLKILRIIGFGLTNRFFNNLNYLKIETLDISGSNYVGSNLKFCINLPKLLKEFRMDHSYPNYNILNSMILNDNLAVLSMRGVDFTCLKNFTSFRNGQKYFHCLDLSGCILDDSMLNFFSINIRSKILILEGFANMNHLQKILNQESLYASVRCLILSKDSLTLNIFDFLCKFKILEYLKISNLSINLLAPFVPDCRCKGYISEIDLSENKLSIFFLYFLCQFHQLKMLSLSMCNLETAFMEILCSTNLSTSLKNLNIAGKRMSELDIQQIALLKNLNILFVSFDDSVFSGSLRKYGALKSPNLEFLILVFTNVNCDIANFVIMLSSLKSLNFVKCKLNDDVLIINFNLYPPSLKSITFTKTFIPENDRFFLDVLRNFGIQVIIN</sequence>
<accession>A0A4Q9LPX6</accession>